<proteinExistence type="predicted"/>
<reference evidence="1 2" key="1">
    <citation type="journal article" date="2015" name="Genome Biol. Evol.">
        <title>Comparative Genomics of a Bacterivorous Green Alga Reveals Evolutionary Causalities and Consequences of Phago-Mixotrophic Mode of Nutrition.</title>
        <authorList>
            <person name="Burns J.A."/>
            <person name="Paasch A."/>
            <person name="Narechania A."/>
            <person name="Kim E."/>
        </authorList>
    </citation>
    <scope>NUCLEOTIDE SEQUENCE [LARGE SCALE GENOMIC DNA]</scope>
    <source>
        <strain evidence="1 2">PLY_AMNH</strain>
    </source>
</reference>
<organism evidence="1 2">
    <name type="scientific">Cymbomonas tetramitiformis</name>
    <dbReference type="NCBI Taxonomy" id="36881"/>
    <lineage>
        <taxon>Eukaryota</taxon>
        <taxon>Viridiplantae</taxon>
        <taxon>Chlorophyta</taxon>
        <taxon>Pyramimonadophyceae</taxon>
        <taxon>Pyramimonadales</taxon>
        <taxon>Pyramimonadaceae</taxon>
        <taxon>Cymbomonas</taxon>
    </lineage>
</organism>
<dbReference type="Proteomes" id="UP001190700">
    <property type="component" value="Unassembled WGS sequence"/>
</dbReference>
<keyword evidence="2" id="KW-1185">Reference proteome</keyword>
<sequence length="261" mass="27493">MSEESNQARSPQGSKTAIGGRALLHVVPLAWKPPARFGLGELNVRIKGLNPVGGLGNAHNLFLGFPGGPRCDVVGLLCARPVRTAWLAAGSPVPRLPRGFFTLRGERAVGPFGAGVDEMRPPSFLRFFEGGGCPGAWAAGTPVAHGSDGSLCLPFCLAPGVPWRRFAAAAWRAAVVIDNEEFFSWLELPIREFSCVTLVFAPPAPRLPGASSPRALRDALRGGRVDELSRLGGMLRGQQSAARVVELGDRGWALGGGEPCA</sequence>
<name>A0AAE0ENM7_9CHLO</name>
<gene>
    <name evidence="1" type="ORF">CYMTET_54515</name>
</gene>
<evidence type="ECO:0000313" key="2">
    <source>
        <dbReference type="Proteomes" id="UP001190700"/>
    </source>
</evidence>
<comment type="caution">
    <text evidence="1">The sequence shown here is derived from an EMBL/GenBank/DDBJ whole genome shotgun (WGS) entry which is preliminary data.</text>
</comment>
<dbReference type="EMBL" id="LGRX02035335">
    <property type="protein sequence ID" value="KAK3235268.1"/>
    <property type="molecule type" value="Genomic_DNA"/>
</dbReference>
<protein>
    <submittedName>
        <fullName evidence="1">Uncharacterized protein</fullName>
    </submittedName>
</protein>
<accession>A0AAE0ENM7</accession>
<evidence type="ECO:0000313" key="1">
    <source>
        <dbReference type="EMBL" id="KAK3235268.1"/>
    </source>
</evidence>
<dbReference type="AlphaFoldDB" id="A0AAE0ENM7"/>